<dbReference type="GO" id="GO:0016655">
    <property type="term" value="F:oxidoreductase activity, acting on NAD(P)H, quinone or similar compound as acceptor"/>
    <property type="evidence" value="ECO:0007669"/>
    <property type="project" value="UniProtKB-ARBA"/>
</dbReference>
<dbReference type="PATRIC" id="fig|294.124.peg.4978"/>
<dbReference type="OrthoDB" id="1643408at2"/>
<dbReference type="InterPro" id="IPR019912">
    <property type="entry name" value="FMN_Rdtase_MsuE-like"/>
</dbReference>
<dbReference type="Proteomes" id="UP000032101">
    <property type="component" value="Unassembled WGS sequence"/>
</dbReference>
<name>A0A0D0NBW3_PSEFL</name>
<dbReference type="EMBL" id="JXNZ01000324">
    <property type="protein sequence ID" value="KIQ56816.1"/>
    <property type="molecule type" value="Genomic_DNA"/>
</dbReference>
<dbReference type="InterPro" id="IPR029039">
    <property type="entry name" value="Flavoprotein-like_sf"/>
</dbReference>
<evidence type="ECO:0000259" key="6">
    <source>
        <dbReference type="Pfam" id="PF03358"/>
    </source>
</evidence>
<dbReference type="InterPro" id="IPR005025">
    <property type="entry name" value="FMN_Rdtase-like_dom"/>
</dbReference>
<organism evidence="7 8">
    <name type="scientific">Pseudomonas fluorescens</name>
    <dbReference type="NCBI Taxonomy" id="294"/>
    <lineage>
        <taxon>Bacteria</taxon>
        <taxon>Pseudomonadati</taxon>
        <taxon>Pseudomonadota</taxon>
        <taxon>Gammaproteobacteria</taxon>
        <taxon>Pseudomonadales</taxon>
        <taxon>Pseudomonadaceae</taxon>
        <taxon>Pseudomonas</taxon>
    </lineage>
</organism>
<dbReference type="SUPFAM" id="SSF52218">
    <property type="entry name" value="Flavoproteins"/>
    <property type="match status" value="1"/>
</dbReference>
<reference evidence="7 8" key="1">
    <citation type="submission" date="2015-01" db="EMBL/GenBank/DDBJ databases">
        <title>Draft Genome Sequence of the Biocontrol and Plant Growth-Promoting Rhizobacteria (PGPR) Pseudomonas fluorescens UM270.</title>
        <authorList>
            <person name="Hernandez-Salmeron J.E."/>
            <person name="Santoyo G."/>
            <person name="Moreno-Hagelsieb G."/>
            <person name="Hernandez-Leon R."/>
        </authorList>
    </citation>
    <scope>NUCLEOTIDE SEQUENCE [LARGE SCALE GENOMIC DNA]</scope>
    <source>
        <strain evidence="7 8">UM270</strain>
    </source>
</reference>
<keyword evidence="4" id="KW-0560">Oxidoreductase</keyword>
<keyword evidence="3" id="KW-0288">FMN</keyword>
<feature type="domain" description="NADPH-dependent FMN reductase-like" evidence="6">
    <location>
        <begin position="6"/>
        <end position="149"/>
    </location>
</feature>
<comment type="similarity">
    <text evidence="1">Belongs to the SsuE family.</text>
</comment>
<proteinExistence type="inferred from homology"/>
<dbReference type="Pfam" id="PF03358">
    <property type="entry name" value="FMN_red"/>
    <property type="match status" value="1"/>
</dbReference>
<evidence type="ECO:0000256" key="5">
    <source>
        <dbReference type="NCBIfam" id="TIGR03566"/>
    </source>
</evidence>
<evidence type="ECO:0000256" key="4">
    <source>
        <dbReference type="ARBA" id="ARBA00023002"/>
    </source>
</evidence>
<gene>
    <name evidence="7" type="ORF">RL74_24075</name>
</gene>
<evidence type="ECO:0000256" key="1">
    <source>
        <dbReference type="ARBA" id="ARBA00005990"/>
    </source>
</evidence>
<accession>A0A0D0NBW3</accession>
<dbReference type="PANTHER" id="PTHR43408">
    <property type="entry name" value="FMN REDUCTASE (NADPH)"/>
    <property type="match status" value="1"/>
</dbReference>
<evidence type="ECO:0000313" key="7">
    <source>
        <dbReference type="EMBL" id="KIQ56816.1"/>
    </source>
</evidence>
<dbReference type="Gene3D" id="3.40.50.360">
    <property type="match status" value="1"/>
</dbReference>
<dbReference type="InterPro" id="IPR051814">
    <property type="entry name" value="NAD(P)H-dep_FMN_reductase"/>
</dbReference>
<protein>
    <recommendedName>
        <fullName evidence="5">FMN reductase</fullName>
        <ecNumber evidence="5">1.5.1.-</ecNumber>
    </recommendedName>
</protein>
<dbReference type="EC" id="1.5.1.-" evidence="5"/>
<keyword evidence="2" id="KW-0285">Flavoprotein</keyword>
<dbReference type="RefSeq" id="WP_042732303.1">
    <property type="nucleotide sequence ID" value="NZ_JXNZ01000324.1"/>
</dbReference>
<dbReference type="PANTHER" id="PTHR43408:SF2">
    <property type="entry name" value="FMN REDUCTASE (NADPH)"/>
    <property type="match status" value="1"/>
</dbReference>
<evidence type="ECO:0000313" key="8">
    <source>
        <dbReference type="Proteomes" id="UP000032101"/>
    </source>
</evidence>
<dbReference type="NCBIfam" id="TIGR03566">
    <property type="entry name" value="FMN_reduc_MsuE"/>
    <property type="match status" value="1"/>
</dbReference>
<evidence type="ECO:0000256" key="2">
    <source>
        <dbReference type="ARBA" id="ARBA00022630"/>
    </source>
</evidence>
<evidence type="ECO:0000256" key="3">
    <source>
        <dbReference type="ARBA" id="ARBA00022643"/>
    </source>
</evidence>
<dbReference type="AlphaFoldDB" id="A0A0D0NBW3"/>
<comment type="caution">
    <text evidence="7">The sequence shown here is derived from an EMBL/GenBank/DDBJ whole genome shotgun (WGS) entry which is preliminary data.</text>
</comment>
<sequence>MSKQFNVVAVSGSVQQPSRTLALVKALVESLGRQRPIEVRLIELAKVGPQFAGVLRREALPAAVQADLQAIESADLLIAASPVYRASYTGLFKHLFDFVHHEALKNVPVLVAATGGSERHALVIDHQLRPLFGFFQALTLPVGVYASETDFSHYRIASAQLLERIERAAEAASLSLAVDVRRNASAA</sequence>